<dbReference type="EMBL" id="BAAAUT010000007">
    <property type="protein sequence ID" value="GAA3123274.1"/>
    <property type="molecule type" value="Genomic_DNA"/>
</dbReference>
<name>A0ABP6MRA7_9ACTN</name>
<protein>
    <submittedName>
        <fullName evidence="1">Uncharacterized protein</fullName>
    </submittedName>
</protein>
<organism evidence="1 2">
    <name type="scientific">Planomonospora alba</name>
    <dbReference type="NCBI Taxonomy" id="161354"/>
    <lineage>
        <taxon>Bacteria</taxon>
        <taxon>Bacillati</taxon>
        <taxon>Actinomycetota</taxon>
        <taxon>Actinomycetes</taxon>
        <taxon>Streptosporangiales</taxon>
        <taxon>Streptosporangiaceae</taxon>
        <taxon>Planomonospora</taxon>
    </lineage>
</organism>
<evidence type="ECO:0000313" key="1">
    <source>
        <dbReference type="EMBL" id="GAA3123274.1"/>
    </source>
</evidence>
<evidence type="ECO:0000313" key="2">
    <source>
        <dbReference type="Proteomes" id="UP001500320"/>
    </source>
</evidence>
<accession>A0ABP6MRA7</accession>
<proteinExistence type="predicted"/>
<keyword evidence="2" id="KW-1185">Reference proteome</keyword>
<sequence length="182" mass="18290">MTSGQDVLRRVDVPVVPGAQGQFGEQVPALAACLGRGVPAVDDDQAAAVPLALVLQQAAELTPPAIGDGAGQGPVADHPRDVEVFDRDHVVVADQPRAGLVREIGAGAADLRVGAGDLGLGLGTVVRPALPAGHAALVAGQVPGLALQVARVGDALAVAGDGEVLHAQVYAVRMFPSYRNTA</sequence>
<comment type="caution">
    <text evidence="1">The sequence shown here is derived from an EMBL/GenBank/DDBJ whole genome shotgun (WGS) entry which is preliminary data.</text>
</comment>
<dbReference type="Proteomes" id="UP001500320">
    <property type="component" value="Unassembled WGS sequence"/>
</dbReference>
<gene>
    <name evidence="1" type="ORF">GCM10010466_12740</name>
</gene>
<reference evidence="2" key="1">
    <citation type="journal article" date="2019" name="Int. J. Syst. Evol. Microbiol.">
        <title>The Global Catalogue of Microorganisms (GCM) 10K type strain sequencing project: providing services to taxonomists for standard genome sequencing and annotation.</title>
        <authorList>
            <consortium name="The Broad Institute Genomics Platform"/>
            <consortium name="The Broad Institute Genome Sequencing Center for Infectious Disease"/>
            <person name="Wu L."/>
            <person name="Ma J."/>
        </authorList>
    </citation>
    <scope>NUCLEOTIDE SEQUENCE [LARGE SCALE GENOMIC DNA]</scope>
    <source>
        <strain evidence="2">JCM 9373</strain>
    </source>
</reference>